<keyword evidence="9" id="KW-1185">Reference proteome</keyword>
<keyword evidence="6" id="KW-0472">Membrane</keyword>
<dbReference type="Pfam" id="PF00535">
    <property type="entry name" value="Glycos_transf_2"/>
    <property type="match status" value="1"/>
</dbReference>
<accession>A0ABS0T6S1</accession>
<dbReference type="RefSeq" id="WP_198617238.1">
    <property type="nucleotide sequence ID" value="NZ_JABANU010000004.1"/>
</dbReference>
<keyword evidence="4" id="KW-0808">Transferase</keyword>
<dbReference type="Pfam" id="PF04464">
    <property type="entry name" value="Glyphos_transf"/>
    <property type="match status" value="1"/>
</dbReference>
<evidence type="ECO:0000313" key="9">
    <source>
        <dbReference type="Proteomes" id="UP000751852"/>
    </source>
</evidence>
<reference evidence="8 9" key="1">
    <citation type="submission" date="2020-04" db="EMBL/GenBank/DDBJ databases">
        <title>Staphylococcus species from domestic dog.</title>
        <authorList>
            <person name="Paterson G.K."/>
        </authorList>
    </citation>
    <scope>NUCLEOTIDE SEQUENCE [LARGE SCALE GENOMIC DNA]</scope>
    <source>
        <strain evidence="8 9">H16/1A</strain>
    </source>
</reference>
<dbReference type="InterPro" id="IPR001173">
    <property type="entry name" value="Glyco_trans_2-like"/>
</dbReference>
<dbReference type="Gene3D" id="3.40.50.12580">
    <property type="match status" value="1"/>
</dbReference>
<organism evidence="8 9">
    <name type="scientific">Staphylococcus canis</name>
    <dbReference type="NCBI Taxonomy" id="2724942"/>
    <lineage>
        <taxon>Bacteria</taxon>
        <taxon>Bacillati</taxon>
        <taxon>Bacillota</taxon>
        <taxon>Bacilli</taxon>
        <taxon>Bacillales</taxon>
        <taxon>Staphylococcaceae</taxon>
        <taxon>Staphylococcus</taxon>
    </lineage>
</organism>
<evidence type="ECO:0000256" key="4">
    <source>
        <dbReference type="ARBA" id="ARBA00022679"/>
    </source>
</evidence>
<name>A0ABS0T6S1_9STAP</name>
<dbReference type="Gene3D" id="3.40.50.11820">
    <property type="match status" value="1"/>
</dbReference>
<evidence type="ECO:0000256" key="5">
    <source>
        <dbReference type="ARBA" id="ARBA00022944"/>
    </source>
</evidence>
<evidence type="ECO:0000313" key="8">
    <source>
        <dbReference type="EMBL" id="MBI5974448.1"/>
    </source>
</evidence>
<evidence type="ECO:0000256" key="1">
    <source>
        <dbReference type="ARBA" id="ARBA00004202"/>
    </source>
</evidence>
<keyword evidence="5" id="KW-0777">Teichoic acid biosynthesis</keyword>
<comment type="caution">
    <text evidence="8">The sequence shown here is derived from an EMBL/GenBank/DDBJ whole genome shotgun (WGS) entry which is preliminary data.</text>
</comment>
<sequence length="722" mass="84744">MTHALTLIIPMYNAEETIEACMTSVINQTSQAFDVIVVNDGATDDSPYILSDLLERENYRIRLVTLDQNYGHAYARNVGMSKVNTPYFMFLDADDRLAPYTIETYLDVLSNQDILFSPISKFSVDMASTLDQSLLSRHDVVGDDIIAPVLNHHAISNIIMKTAIVRDHNLEFNTSLTIYADWSLLIDYLSYAHTAVQLKGVPFYYQGEVLDPFRHTPLTSRAFTERFSDYIHAFNDARARTDRESVHRVILKDMLETIYDAFDPSHHDIKQRYAHFNQQLSAIIPLLQPVMQYRHKVLFNLELLALRWRQVPLAWFLNKYRYRSRLLKNIVLQKPSKFYSQYMLYNSNCTVVPKRIVFESFGGKGFNDSPKAIYDYMQRHYPDYEYYWIFQDGHHPDAPQDLNIIKKGSKAYYNIFKTAQVWVSNARLPLYLKKKSNQLYIQTWHGTPLKRLANDMKHVRLPNTTTSTYKYNFYRATQRWDYLISPNAYSTEIFQSAFWMPRHRILEVGYPRNDVLVKRQHDTAYISQLKSQLDIPKHKRVVLYAPTWRDDEYIEAGAYTFDLKIDLARMQQALGENTVILLRMHYLIANQLDLSDYEGFAYDVSNYSNVSELYLISDCLITDYSSVMFDYGILKRPQLFFAYDIEKYANDLRGFYIDYHQDLPGPIYTDAQSLIEGLQQLDSIHQTYQHEIEQFFTRFCDIENGQASQYIGDLIHQYIETH</sequence>
<evidence type="ECO:0000256" key="6">
    <source>
        <dbReference type="ARBA" id="ARBA00023136"/>
    </source>
</evidence>
<dbReference type="Proteomes" id="UP000751852">
    <property type="component" value="Unassembled WGS sequence"/>
</dbReference>
<dbReference type="InterPro" id="IPR043149">
    <property type="entry name" value="TagF_N"/>
</dbReference>
<keyword evidence="3" id="KW-1003">Cell membrane</keyword>
<evidence type="ECO:0000256" key="3">
    <source>
        <dbReference type="ARBA" id="ARBA00022475"/>
    </source>
</evidence>
<dbReference type="PANTHER" id="PTHR37316:SF3">
    <property type="entry name" value="TEICHOIC ACID GLYCEROL-PHOSPHATE TRANSFERASE"/>
    <property type="match status" value="1"/>
</dbReference>
<comment type="similarity">
    <text evidence="2">Belongs to the CDP-glycerol glycerophosphotransferase family.</text>
</comment>
<dbReference type="InterPro" id="IPR043148">
    <property type="entry name" value="TagF_C"/>
</dbReference>
<proteinExistence type="inferred from homology"/>
<dbReference type="Gene3D" id="3.90.550.10">
    <property type="entry name" value="Spore Coat Polysaccharide Biosynthesis Protein SpsA, Chain A"/>
    <property type="match status" value="1"/>
</dbReference>
<dbReference type="InterPro" id="IPR051612">
    <property type="entry name" value="Teichoic_Acid_Biosynth"/>
</dbReference>
<evidence type="ECO:0000259" key="7">
    <source>
        <dbReference type="Pfam" id="PF00535"/>
    </source>
</evidence>
<dbReference type="InterPro" id="IPR029044">
    <property type="entry name" value="Nucleotide-diphossugar_trans"/>
</dbReference>
<dbReference type="EMBL" id="JABANU010000004">
    <property type="protein sequence ID" value="MBI5974448.1"/>
    <property type="molecule type" value="Genomic_DNA"/>
</dbReference>
<dbReference type="CDD" id="cd00761">
    <property type="entry name" value="Glyco_tranf_GTA_type"/>
    <property type="match status" value="1"/>
</dbReference>
<dbReference type="SUPFAM" id="SSF53448">
    <property type="entry name" value="Nucleotide-diphospho-sugar transferases"/>
    <property type="match status" value="1"/>
</dbReference>
<dbReference type="PANTHER" id="PTHR37316">
    <property type="entry name" value="TEICHOIC ACID GLYCEROL-PHOSPHATE PRIMASE"/>
    <property type="match status" value="1"/>
</dbReference>
<protein>
    <submittedName>
        <fullName evidence="8">Bifunctional glycosyltransferase family 2 protein/CDP-glycerol:glycerophosphate glycerophosphotransferase</fullName>
    </submittedName>
</protein>
<gene>
    <name evidence="8" type="ORF">HHH54_02395</name>
</gene>
<evidence type="ECO:0000256" key="2">
    <source>
        <dbReference type="ARBA" id="ARBA00010488"/>
    </source>
</evidence>
<feature type="domain" description="Glycosyltransferase 2-like" evidence="7">
    <location>
        <begin position="7"/>
        <end position="111"/>
    </location>
</feature>
<dbReference type="InterPro" id="IPR007554">
    <property type="entry name" value="Glycerophosphate_synth"/>
</dbReference>
<dbReference type="SUPFAM" id="SSF53756">
    <property type="entry name" value="UDP-Glycosyltransferase/glycogen phosphorylase"/>
    <property type="match status" value="1"/>
</dbReference>
<comment type="subcellular location">
    <subcellularLocation>
        <location evidence="1">Cell membrane</location>
        <topology evidence="1">Peripheral membrane protein</topology>
    </subcellularLocation>
</comment>